<keyword evidence="1 5" id="KW-0963">Cytoplasm</keyword>
<feature type="domain" description="MatP N-terminal" evidence="7">
    <location>
        <begin position="22"/>
        <end position="105"/>
    </location>
</feature>
<sequence length="173" mass="20146">MPLWSYTVTLSVNSLRIINPMKYQQLENLEAGWKWTYLVKKWKEGEAITSFVDQSEADGAIKILLDLEHEPTKVIEWIDNNMASALENKLKQAIRAKRKRHFNSEQKHTRKKSIDLDYRVWEKLAEKSQELGSTLSDTIEYLISESSRIEQASQNVSDLKNDLNQLLNSDSFE</sequence>
<comment type="subcellular location">
    <subcellularLocation>
        <location evidence="5">Cytoplasm</location>
    </subcellularLocation>
</comment>
<dbReference type="EMBL" id="FYAJ01000001">
    <property type="protein sequence ID" value="SMY33091.1"/>
    <property type="molecule type" value="Genomic_DNA"/>
</dbReference>
<evidence type="ECO:0000256" key="4">
    <source>
        <dbReference type="ARBA" id="ARBA00023306"/>
    </source>
</evidence>
<evidence type="ECO:0000313" key="9">
    <source>
        <dbReference type="EMBL" id="SMY33091.1"/>
    </source>
</evidence>
<dbReference type="InterPro" id="IPR009390">
    <property type="entry name" value="MatP"/>
</dbReference>
<keyword evidence="6" id="KW-0175">Coiled coil</keyword>
<evidence type="ECO:0000256" key="5">
    <source>
        <dbReference type="HAMAP-Rule" id="MF_01073"/>
    </source>
</evidence>
<evidence type="ECO:0000256" key="1">
    <source>
        <dbReference type="ARBA" id="ARBA00022490"/>
    </source>
</evidence>
<reference evidence="10" key="1">
    <citation type="submission" date="2017-06" db="EMBL/GenBank/DDBJ databases">
        <authorList>
            <person name="Rodrigo-Torres L."/>
            <person name="Arahal R.D."/>
            <person name="Lucena T."/>
        </authorList>
    </citation>
    <scope>NUCLEOTIDE SEQUENCE [LARGE SCALE GENOMIC DNA]</scope>
    <source>
        <strain evidence="10">CECT 9192</strain>
    </source>
</reference>
<dbReference type="GO" id="GO:0043565">
    <property type="term" value="F:sequence-specific DNA binding"/>
    <property type="evidence" value="ECO:0007669"/>
    <property type="project" value="UniProtKB-UniRule"/>
</dbReference>
<dbReference type="HAMAP" id="MF_01073">
    <property type="entry name" value="MatP"/>
    <property type="match status" value="1"/>
</dbReference>
<dbReference type="GO" id="GO:0005737">
    <property type="term" value="C:cytoplasm"/>
    <property type="evidence" value="ECO:0007669"/>
    <property type="project" value="UniProtKB-SubCell"/>
</dbReference>
<comment type="similarity">
    <text evidence="5">Belongs to the MatP family.</text>
</comment>
<name>A0A1Y6MCZ4_9GAMM</name>
<evidence type="ECO:0000256" key="2">
    <source>
        <dbReference type="ARBA" id="ARBA00022618"/>
    </source>
</evidence>
<dbReference type="Gene3D" id="1.20.1270.380">
    <property type="entry name" value="MatP, N-terminal domain"/>
    <property type="match status" value="1"/>
</dbReference>
<dbReference type="GO" id="GO:0051301">
    <property type="term" value="P:cell division"/>
    <property type="evidence" value="ECO:0007669"/>
    <property type="project" value="UniProtKB-UniRule"/>
</dbReference>
<evidence type="ECO:0000256" key="3">
    <source>
        <dbReference type="ARBA" id="ARBA00023125"/>
    </source>
</evidence>
<organism evidence="9 10">
    <name type="scientific">Photobacterium andalusiense</name>
    <dbReference type="NCBI Taxonomy" id="2204296"/>
    <lineage>
        <taxon>Bacteria</taxon>
        <taxon>Pseudomonadati</taxon>
        <taxon>Pseudomonadota</taxon>
        <taxon>Gammaproteobacteria</taxon>
        <taxon>Vibrionales</taxon>
        <taxon>Vibrionaceae</taxon>
        <taxon>Photobacterium</taxon>
    </lineage>
</organism>
<dbReference type="Proteomes" id="UP000195719">
    <property type="component" value="Unassembled WGS sequence"/>
</dbReference>
<dbReference type="InterPro" id="IPR013321">
    <property type="entry name" value="Arc_rbn_hlx_hlx"/>
</dbReference>
<evidence type="ECO:0000259" key="8">
    <source>
        <dbReference type="Pfam" id="PF17414"/>
    </source>
</evidence>
<proteinExistence type="inferred from homology"/>
<feature type="coiled-coil region" evidence="6">
    <location>
        <begin position="142"/>
        <end position="169"/>
    </location>
</feature>
<protein>
    <recommendedName>
        <fullName evidence="5">Macrodomain Ter protein</fullName>
    </recommendedName>
</protein>
<feature type="domain" description="MatP C-terminal ribbon-helix-helix" evidence="8">
    <location>
        <begin position="108"/>
        <end position="167"/>
    </location>
</feature>
<dbReference type="Pfam" id="PF06303">
    <property type="entry name" value="MatP"/>
    <property type="match status" value="1"/>
</dbReference>
<evidence type="ECO:0000256" key="6">
    <source>
        <dbReference type="SAM" id="Coils"/>
    </source>
</evidence>
<evidence type="ECO:0000313" key="10">
    <source>
        <dbReference type="Proteomes" id="UP000195719"/>
    </source>
</evidence>
<dbReference type="GO" id="GO:0006355">
    <property type="term" value="P:regulation of DNA-templated transcription"/>
    <property type="evidence" value="ECO:0007669"/>
    <property type="project" value="InterPro"/>
</dbReference>
<comment type="subunit">
    <text evidence="5">Homodimer.</text>
</comment>
<dbReference type="Pfam" id="PF17414">
    <property type="entry name" value="MatP_C"/>
    <property type="match status" value="1"/>
</dbReference>
<dbReference type="Gene3D" id="1.10.1220.10">
    <property type="entry name" value="Met repressor-like"/>
    <property type="match status" value="1"/>
</dbReference>
<comment type="function">
    <text evidence="5">Required for spatial organization of the terminus region of the chromosome (Ter macrodomain) during the cell cycle. Prevents early segregation of duplicated Ter macrodomains during cell division. Binds specifically to matS, which is a 13 bp signature motif repeated within the Ter macrodomain.</text>
</comment>
<dbReference type="InterPro" id="IPR035087">
    <property type="entry name" value="MatP_N"/>
</dbReference>
<dbReference type="InterPro" id="IPR035375">
    <property type="entry name" value="MatP_C"/>
</dbReference>
<dbReference type="InterPro" id="IPR038339">
    <property type="entry name" value="MatP_N_sf"/>
</dbReference>
<dbReference type="AlphaFoldDB" id="A0A1Y6MCZ4"/>
<keyword evidence="4 5" id="KW-0131">Cell cycle</keyword>
<keyword evidence="2 5" id="KW-0132">Cell division</keyword>
<gene>
    <name evidence="5 9" type="primary">matP</name>
    <name evidence="9" type="ORF">PAND9192_00761</name>
</gene>
<accession>A0A1Y6MCZ4</accession>
<keyword evidence="3 5" id="KW-0238">DNA-binding</keyword>
<keyword evidence="10" id="KW-1185">Reference proteome</keyword>
<dbReference type="NCBIfam" id="NF003471">
    <property type="entry name" value="PRK05097.1"/>
    <property type="match status" value="1"/>
</dbReference>
<evidence type="ECO:0000259" key="7">
    <source>
        <dbReference type="Pfam" id="PF06303"/>
    </source>
</evidence>